<organism evidence="1 2">
    <name type="scientific">Sphingomonas metalli</name>
    <dbReference type="NCBI Taxonomy" id="1779358"/>
    <lineage>
        <taxon>Bacteria</taxon>
        <taxon>Pseudomonadati</taxon>
        <taxon>Pseudomonadota</taxon>
        <taxon>Alphaproteobacteria</taxon>
        <taxon>Sphingomonadales</taxon>
        <taxon>Sphingomonadaceae</taxon>
        <taxon>Sphingomonas</taxon>
    </lineage>
</organism>
<dbReference type="RefSeq" id="WP_188656595.1">
    <property type="nucleotide sequence ID" value="NZ_BMIH01000001.1"/>
</dbReference>
<evidence type="ECO:0000313" key="2">
    <source>
        <dbReference type="Proteomes" id="UP000623067"/>
    </source>
</evidence>
<evidence type="ECO:0000313" key="1">
    <source>
        <dbReference type="EMBL" id="GGB14766.1"/>
    </source>
</evidence>
<comment type="caution">
    <text evidence="1">The sequence shown here is derived from an EMBL/GenBank/DDBJ whole genome shotgun (WGS) entry which is preliminary data.</text>
</comment>
<dbReference type="EMBL" id="BMIH01000001">
    <property type="protein sequence ID" value="GGB14766.1"/>
    <property type="molecule type" value="Genomic_DNA"/>
</dbReference>
<reference evidence="1" key="1">
    <citation type="journal article" date="2014" name="Int. J. Syst. Evol. Microbiol.">
        <title>Complete genome sequence of Corynebacterium casei LMG S-19264T (=DSM 44701T), isolated from a smear-ripened cheese.</title>
        <authorList>
            <consortium name="US DOE Joint Genome Institute (JGI-PGF)"/>
            <person name="Walter F."/>
            <person name="Albersmeier A."/>
            <person name="Kalinowski J."/>
            <person name="Ruckert C."/>
        </authorList>
    </citation>
    <scope>NUCLEOTIDE SEQUENCE</scope>
    <source>
        <strain evidence="1">CGMCC 1.15330</strain>
    </source>
</reference>
<sequence length="84" mass="9649">MNAPAFIGRWPRLLSEADAAEYLSLSQTTLRGLELQCRRVGRRVLYDIRDLDLWVDRMADQPVEADPRAVADEEARFFANRARG</sequence>
<dbReference type="Proteomes" id="UP000623067">
    <property type="component" value="Unassembled WGS sequence"/>
</dbReference>
<gene>
    <name evidence="1" type="ORF">GCM10011380_00210</name>
</gene>
<reference evidence="1" key="2">
    <citation type="submission" date="2020-09" db="EMBL/GenBank/DDBJ databases">
        <authorList>
            <person name="Sun Q."/>
            <person name="Zhou Y."/>
        </authorList>
    </citation>
    <scope>NUCLEOTIDE SEQUENCE</scope>
    <source>
        <strain evidence="1">CGMCC 1.15330</strain>
    </source>
</reference>
<protein>
    <recommendedName>
        <fullName evidence="3">DNA-binding protein</fullName>
    </recommendedName>
</protein>
<keyword evidence="2" id="KW-1185">Reference proteome</keyword>
<evidence type="ECO:0008006" key="3">
    <source>
        <dbReference type="Google" id="ProtNLM"/>
    </source>
</evidence>
<dbReference type="AlphaFoldDB" id="A0A916WNH8"/>
<name>A0A916WNH8_9SPHN</name>
<accession>A0A916WNH8</accession>
<proteinExistence type="predicted"/>